<sequence length="59" mass="6260">MDFSAVDAPEQKNFLKKKVVPAVKKIFPVVERVLPVAATFVPALAPAATVVGAIGSLRR</sequence>
<accession>A0A6C0M1I6</accession>
<evidence type="ECO:0000313" key="2">
    <source>
        <dbReference type="EMBL" id="QHU36198.1"/>
    </source>
</evidence>
<keyword evidence="1" id="KW-0472">Membrane</keyword>
<name>A0A6C0M1I6_9ZZZZ</name>
<feature type="transmembrane region" description="Helical" evidence="1">
    <location>
        <begin position="33"/>
        <end position="57"/>
    </location>
</feature>
<keyword evidence="1" id="KW-1133">Transmembrane helix</keyword>
<keyword evidence="1" id="KW-0812">Transmembrane</keyword>
<reference evidence="2" key="1">
    <citation type="journal article" date="2020" name="Nature">
        <title>Giant virus diversity and host interactions through global metagenomics.</title>
        <authorList>
            <person name="Schulz F."/>
            <person name="Roux S."/>
            <person name="Paez-Espino D."/>
            <person name="Jungbluth S."/>
            <person name="Walsh D.A."/>
            <person name="Denef V.J."/>
            <person name="McMahon K.D."/>
            <person name="Konstantinidis K.T."/>
            <person name="Eloe-Fadrosh E.A."/>
            <person name="Kyrpides N.C."/>
            <person name="Woyke T."/>
        </authorList>
    </citation>
    <scope>NUCLEOTIDE SEQUENCE</scope>
    <source>
        <strain evidence="2">GVMAG-S-1035124-57</strain>
    </source>
</reference>
<evidence type="ECO:0000256" key="1">
    <source>
        <dbReference type="SAM" id="Phobius"/>
    </source>
</evidence>
<dbReference type="AlphaFoldDB" id="A0A6C0M1I6"/>
<proteinExistence type="predicted"/>
<protein>
    <submittedName>
        <fullName evidence="2">Uncharacterized protein</fullName>
    </submittedName>
</protein>
<dbReference type="EMBL" id="MN740633">
    <property type="protein sequence ID" value="QHU36198.1"/>
    <property type="molecule type" value="Genomic_DNA"/>
</dbReference>
<organism evidence="2">
    <name type="scientific">viral metagenome</name>
    <dbReference type="NCBI Taxonomy" id="1070528"/>
    <lineage>
        <taxon>unclassified sequences</taxon>
        <taxon>metagenomes</taxon>
        <taxon>organismal metagenomes</taxon>
    </lineage>
</organism>